<organism evidence="1 2">
    <name type="scientific">Candidatus Wolfebacteria bacterium RIFCSPLOWO2_01_FULL_38_11</name>
    <dbReference type="NCBI Taxonomy" id="1802556"/>
    <lineage>
        <taxon>Bacteria</taxon>
        <taxon>Candidatus Wolfeibacteriota</taxon>
    </lineage>
</organism>
<reference evidence="1 2" key="1">
    <citation type="journal article" date="2016" name="Nat. Commun.">
        <title>Thousands of microbial genomes shed light on interconnected biogeochemical processes in an aquifer system.</title>
        <authorList>
            <person name="Anantharaman K."/>
            <person name="Brown C.T."/>
            <person name="Hug L.A."/>
            <person name="Sharon I."/>
            <person name="Castelle C.J."/>
            <person name="Probst A.J."/>
            <person name="Thomas B.C."/>
            <person name="Singh A."/>
            <person name="Wilkins M.J."/>
            <person name="Karaoz U."/>
            <person name="Brodie E.L."/>
            <person name="Williams K.H."/>
            <person name="Hubbard S.S."/>
            <person name="Banfield J.F."/>
        </authorList>
    </citation>
    <scope>NUCLEOTIDE SEQUENCE [LARGE SCALE GENOMIC DNA]</scope>
</reference>
<dbReference type="Proteomes" id="UP000178798">
    <property type="component" value="Unassembled WGS sequence"/>
</dbReference>
<evidence type="ECO:0000313" key="2">
    <source>
        <dbReference type="Proteomes" id="UP000178798"/>
    </source>
</evidence>
<sequence length="169" mass="18959">MLAIAALSCSSISTAPTSEKEAFPIRPDDPTLGLVIKQGTAHANLYITDQAGRLIRSIYTEGADRVFEVNGRPLPKILIHRLPVGSYRVDIYPFYYRFVLIRFWRYRVDLPKQSANITVDQRVNSYYKGRYVGWILEFNAGNIPPTTNGFPGIGINLQGPLWKSLLGGN</sequence>
<dbReference type="STRING" id="1802556.A2999_00090"/>
<accession>A0A1F8DNZ0</accession>
<comment type="caution">
    <text evidence="1">The sequence shown here is derived from an EMBL/GenBank/DDBJ whole genome shotgun (WGS) entry which is preliminary data.</text>
</comment>
<evidence type="ECO:0000313" key="1">
    <source>
        <dbReference type="EMBL" id="OGM90353.1"/>
    </source>
</evidence>
<dbReference type="AlphaFoldDB" id="A0A1F8DNZ0"/>
<proteinExistence type="predicted"/>
<name>A0A1F8DNZ0_9BACT</name>
<dbReference type="EMBL" id="MGIQ01000023">
    <property type="protein sequence ID" value="OGM90353.1"/>
    <property type="molecule type" value="Genomic_DNA"/>
</dbReference>
<protein>
    <submittedName>
        <fullName evidence="1">Uncharacterized protein</fullName>
    </submittedName>
</protein>
<gene>
    <name evidence="1" type="ORF">A2999_00090</name>
</gene>